<dbReference type="GO" id="GO:0009002">
    <property type="term" value="F:serine-type D-Ala-D-Ala carboxypeptidase activity"/>
    <property type="evidence" value="ECO:0007669"/>
    <property type="project" value="UniProtKB-EC"/>
</dbReference>
<dbReference type="SUPFAM" id="SSF55166">
    <property type="entry name" value="Hedgehog/DD-peptidase"/>
    <property type="match status" value="1"/>
</dbReference>
<comment type="caution">
    <text evidence="2">The sequence shown here is derived from an EMBL/GenBank/DDBJ whole genome shotgun (WGS) entry which is preliminary data.</text>
</comment>
<dbReference type="Proteomes" id="UP000548423">
    <property type="component" value="Unassembled WGS sequence"/>
</dbReference>
<dbReference type="PANTHER" id="PTHR34385">
    <property type="entry name" value="D-ALANYL-D-ALANINE CARBOXYPEPTIDASE"/>
    <property type="match status" value="1"/>
</dbReference>
<evidence type="ECO:0000313" key="3">
    <source>
        <dbReference type="Proteomes" id="UP000548423"/>
    </source>
</evidence>
<evidence type="ECO:0000313" key="2">
    <source>
        <dbReference type="EMBL" id="NYE04643.1"/>
    </source>
</evidence>
<reference evidence="3" key="2">
    <citation type="submission" date="2020-08" db="EMBL/GenBank/DDBJ databases">
        <title>The Agave Microbiome: Exploring the role of microbial communities in plant adaptations to desert environments.</title>
        <authorList>
            <person name="Partida-Martinez L.P."/>
        </authorList>
    </citation>
    <scope>NUCLEOTIDE SEQUENCE [LARGE SCALE GENOMIC DNA]</scope>
    <source>
        <strain evidence="3">AT2.8</strain>
    </source>
</reference>
<dbReference type="AlphaFoldDB" id="A0A852T7L6"/>
<dbReference type="InterPro" id="IPR003709">
    <property type="entry name" value="VanY-like_core_dom"/>
</dbReference>
<protein>
    <submittedName>
        <fullName evidence="2">D-alanyl-D-alanine carboxypeptidase</fullName>
        <ecNumber evidence="2">3.4.16.4</ecNumber>
    </submittedName>
</protein>
<proteinExistence type="predicted"/>
<dbReference type="Pfam" id="PF02557">
    <property type="entry name" value="VanY"/>
    <property type="match status" value="1"/>
</dbReference>
<dbReference type="InterPro" id="IPR052179">
    <property type="entry name" value="DD-CPase-like"/>
</dbReference>
<dbReference type="PROSITE" id="PS51257">
    <property type="entry name" value="PROKAR_LIPOPROTEIN"/>
    <property type="match status" value="1"/>
</dbReference>
<dbReference type="PANTHER" id="PTHR34385:SF1">
    <property type="entry name" value="PEPTIDOGLYCAN L-ALANYL-D-GLUTAMATE ENDOPEPTIDASE CWLK"/>
    <property type="match status" value="1"/>
</dbReference>
<dbReference type="Gene3D" id="3.30.1380.10">
    <property type="match status" value="1"/>
</dbReference>
<dbReference type="EC" id="3.4.16.4" evidence="2"/>
<keyword evidence="2" id="KW-0121">Carboxypeptidase</keyword>
<evidence type="ECO:0000259" key="1">
    <source>
        <dbReference type="Pfam" id="PF02557"/>
    </source>
</evidence>
<gene>
    <name evidence="2" type="ORF">F4694_001392</name>
</gene>
<reference evidence="3" key="1">
    <citation type="submission" date="2020-07" db="EMBL/GenBank/DDBJ databases">
        <authorList>
            <person name="Partida-Martinez L."/>
            <person name="Huntemann M."/>
            <person name="Clum A."/>
            <person name="Wang J."/>
            <person name="Palaniappan K."/>
            <person name="Ritter S."/>
            <person name="Chen I.-M."/>
            <person name="Stamatis D."/>
            <person name="Reddy T."/>
            <person name="O'Malley R."/>
            <person name="Daum C."/>
            <person name="Shapiro N."/>
            <person name="Ivanova N."/>
            <person name="Kyrpides N."/>
            <person name="Woyke T."/>
        </authorList>
    </citation>
    <scope>NUCLEOTIDE SEQUENCE [LARGE SCALE GENOMIC DNA]</scope>
    <source>
        <strain evidence="3">AT2.8</strain>
    </source>
</reference>
<dbReference type="CDD" id="cd14852">
    <property type="entry name" value="LD-carboxypeptidase"/>
    <property type="match status" value="1"/>
</dbReference>
<organism evidence="2 3">
    <name type="scientific">Neobacillus niacini</name>
    <dbReference type="NCBI Taxonomy" id="86668"/>
    <lineage>
        <taxon>Bacteria</taxon>
        <taxon>Bacillati</taxon>
        <taxon>Bacillota</taxon>
        <taxon>Bacilli</taxon>
        <taxon>Bacillales</taxon>
        <taxon>Bacillaceae</taxon>
        <taxon>Neobacillus</taxon>
    </lineage>
</organism>
<feature type="domain" description="D-alanyl-D-alanine carboxypeptidase-like core" evidence="1">
    <location>
        <begin position="113"/>
        <end position="241"/>
    </location>
</feature>
<dbReference type="EMBL" id="JACCBX010000003">
    <property type="protein sequence ID" value="NYE04643.1"/>
    <property type="molecule type" value="Genomic_DNA"/>
</dbReference>
<keyword evidence="2" id="KW-0378">Hydrolase</keyword>
<dbReference type="InterPro" id="IPR009045">
    <property type="entry name" value="Zn_M74/Hedgehog-like"/>
</dbReference>
<keyword evidence="2" id="KW-0645">Protease</keyword>
<sequence>MVWKNVLLIGSMTVLLSSCSQINSLLNKIPFTANDSGNSHEQKEETQINDPLSLESIFFNDIKEVDGKNVIQNSTNVMALVNKEFYLPDDYIPQDLVKPDVEFSFGDVDTEKSLMREEAATALENMFSTAQNSGIELYAVSGYRSYNRQQQLFNAEINRVGIEKAEQAVAIPGASEHQSGLAMDISSKSNKFYLNEAFANTTEGIWLKDNAHRFGFILRYPKEKIDITNYMYEPWHFRYVGVKAATIMYEHNWTLEEYFNEVKKM</sequence>
<name>A0A852T7L6_9BACI</name>
<dbReference type="GO" id="GO:0006508">
    <property type="term" value="P:proteolysis"/>
    <property type="evidence" value="ECO:0007669"/>
    <property type="project" value="InterPro"/>
</dbReference>
<accession>A0A852T7L6</accession>
<dbReference type="InterPro" id="IPR058193">
    <property type="entry name" value="VanY/YodJ_core_dom"/>
</dbReference>